<organism evidence="5 6">
    <name type="scientific">Paenibacillus ferrarius</name>
    <dbReference type="NCBI Taxonomy" id="1469647"/>
    <lineage>
        <taxon>Bacteria</taxon>
        <taxon>Bacillati</taxon>
        <taxon>Bacillota</taxon>
        <taxon>Bacilli</taxon>
        <taxon>Bacillales</taxon>
        <taxon>Paenibacillaceae</taxon>
        <taxon>Paenibacillus</taxon>
    </lineage>
</organism>
<keyword evidence="3" id="KW-0804">Transcription</keyword>
<dbReference type="InterPro" id="IPR037923">
    <property type="entry name" value="HTH-like"/>
</dbReference>
<accession>A0A1V4HDZ9</accession>
<evidence type="ECO:0000256" key="3">
    <source>
        <dbReference type="ARBA" id="ARBA00023163"/>
    </source>
</evidence>
<evidence type="ECO:0000313" key="6">
    <source>
        <dbReference type="Proteomes" id="UP000190626"/>
    </source>
</evidence>
<dbReference type="SUPFAM" id="SSF46689">
    <property type="entry name" value="Homeodomain-like"/>
    <property type="match status" value="2"/>
</dbReference>
<dbReference type="EMBL" id="MBTG01000027">
    <property type="protein sequence ID" value="OPH52101.1"/>
    <property type="molecule type" value="Genomic_DNA"/>
</dbReference>
<dbReference type="OrthoDB" id="192171at2"/>
<sequence>MALIEMTVPPLPHYITSGFSTLPKGGHHPSRNNIQVFDLLITTYGCFYIGEEDARFEVAPGQAVILRPDRYHFATQSCAELTGTYWMHFHVGGPWSMIDNAIAPIPLEDPSPVFVEPFAAQPFTIRIPQYTPLLQPEKTYDLFEQLHQLQPRAHVSSVRFAQQQLFHELLRQLAASTDSEHPSPATACAEKAASYLRQHYREAVSAKELGDHVNFHPVYIARCMQKEYGCSPTEYQLRLRIQQAKLLLLQTDLPVAHVGEQVGFEQPAYFATCFTRIEGISPRKYRQRFS</sequence>
<dbReference type="SUPFAM" id="SSF51215">
    <property type="entry name" value="Regulatory protein AraC"/>
    <property type="match status" value="1"/>
</dbReference>
<dbReference type="InterPro" id="IPR018060">
    <property type="entry name" value="HTH_AraC"/>
</dbReference>
<evidence type="ECO:0000256" key="2">
    <source>
        <dbReference type="ARBA" id="ARBA00023125"/>
    </source>
</evidence>
<keyword evidence="2" id="KW-0238">DNA-binding</keyword>
<dbReference type="SMART" id="SM00342">
    <property type="entry name" value="HTH_ARAC"/>
    <property type="match status" value="1"/>
</dbReference>
<reference evidence="6" key="1">
    <citation type="submission" date="2016-07" db="EMBL/GenBank/DDBJ databases">
        <authorList>
            <person name="Florea S."/>
            <person name="Webb J.S."/>
            <person name="Jaromczyk J."/>
            <person name="Schardl C.L."/>
        </authorList>
    </citation>
    <scope>NUCLEOTIDE SEQUENCE [LARGE SCALE GENOMIC DNA]</scope>
    <source>
        <strain evidence="6">CY1</strain>
    </source>
</reference>
<dbReference type="Pfam" id="PF12833">
    <property type="entry name" value="HTH_18"/>
    <property type="match status" value="1"/>
</dbReference>
<gene>
    <name evidence="5" type="ORF">BC351_33620</name>
</gene>
<dbReference type="STRING" id="1469647.BC351_33620"/>
<comment type="caution">
    <text evidence="5">The sequence shown here is derived from an EMBL/GenBank/DDBJ whole genome shotgun (WGS) entry which is preliminary data.</text>
</comment>
<dbReference type="PROSITE" id="PS01124">
    <property type="entry name" value="HTH_ARAC_FAMILY_2"/>
    <property type="match status" value="1"/>
</dbReference>
<feature type="domain" description="HTH araC/xylS-type" evidence="4">
    <location>
        <begin position="190"/>
        <end position="288"/>
    </location>
</feature>
<dbReference type="AlphaFoldDB" id="A0A1V4HDZ9"/>
<keyword evidence="6" id="KW-1185">Reference proteome</keyword>
<dbReference type="RefSeq" id="WP_079416578.1">
    <property type="nucleotide sequence ID" value="NZ_MBTG01000027.1"/>
</dbReference>
<dbReference type="PANTHER" id="PTHR43280">
    <property type="entry name" value="ARAC-FAMILY TRANSCRIPTIONAL REGULATOR"/>
    <property type="match status" value="1"/>
</dbReference>
<dbReference type="GO" id="GO:0043565">
    <property type="term" value="F:sequence-specific DNA binding"/>
    <property type="evidence" value="ECO:0007669"/>
    <property type="project" value="InterPro"/>
</dbReference>
<evidence type="ECO:0000259" key="4">
    <source>
        <dbReference type="PROSITE" id="PS01124"/>
    </source>
</evidence>
<dbReference type="PANTHER" id="PTHR43280:SF30">
    <property type="entry name" value="MMSAB OPERON REGULATORY PROTEIN"/>
    <property type="match status" value="1"/>
</dbReference>
<evidence type="ECO:0000313" key="5">
    <source>
        <dbReference type="EMBL" id="OPH52101.1"/>
    </source>
</evidence>
<dbReference type="InterPro" id="IPR009057">
    <property type="entry name" value="Homeodomain-like_sf"/>
</dbReference>
<evidence type="ECO:0000256" key="1">
    <source>
        <dbReference type="ARBA" id="ARBA00023015"/>
    </source>
</evidence>
<dbReference type="GO" id="GO:0003700">
    <property type="term" value="F:DNA-binding transcription factor activity"/>
    <property type="evidence" value="ECO:0007669"/>
    <property type="project" value="InterPro"/>
</dbReference>
<dbReference type="Proteomes" id="UP000190626">
    <property type="component" value="Unassembled WGS sequence"/>
</dbReference>
<proteinExistence type="predicted"/>
<protein>
    <submittedName>
        <fullName evidence="5">AraC family transcriptional regulator</fullName>
    </submittedName>
</protein>
<name>A0A1V4HDZ9_9BACL</name>
<keyword evidence="1" id="KW-0805">Transcription regulation</keyword>
<dbReference type="Gene3D" id="1.10.10.60">
    <property type="entry name" value="Homeodomain-like"/>
    <property type="match status" value="2"/>
</dbReference>